<evidence type="ECO:0000313" key="4">
    <source>
        <dbReference type="Proteomes" id="UP000014760"/>
    </source>
</evidence>
<sequence length="444" mass="48942">MSRHQLPEWRDHFSATQDLLKLMAREREILDLRQMQNCAPRACLTPMHSSSSSQRSASPLPPSPNFSSSECLLSNQYGLLNPNTNILSSRERFFDSIDRTKYNSEGDLSDLSDRSIEMAIAWDEPMTSSVAVDASFKDISQIPSHAVERSTLSEGPLHSTLLHQSAISAESSLYLEDVHHVTRQTGRMEPIGEEADQPHYPIQPLAASDDISDDEHLNQSFSELTNKSVFFYSMAVHQGSVPNTPLPRPPKGSSSSIRMVKFNSKANIKISPEIDYDELVAQAAKPKKKKKSKKLKCLAWCTAANQTHGNLSLSAAPAEVAPGTPPRGHHVYEEQIDARPPCVGKEATPCQANSQQSRLALKYLGSPCISNNFSLPDSSSSSLRLSEVGWTEKERQAALESIMDSDATGFMECHLQPKGVSSGKQRGSRRTTDLQAHFKTLALV</sequence>
<evidence type="ECO:0000313" key="2">
    <source>
        <dbReference type="EMBL" id="ELT89073.1"/>
    </source>
</evidence>
<dbReference type="AlphaFoldDB" id="R7T6R2"/>
<dbReference type="EnsemblMetazoa" id="CapteT200014">
    <property type="protein sequence ID" value="CapteP200014"/>
    <property type="gene ID" value="CapteG200014"/>
</dbReference>
<dbReference type="Proteomes" id="UP000014760">
    <property type="component" value="Unassembled WGS sequence"/>
</dbReference>
<feature type="region of interest" description="Disordered" evidence="1">
    <location>
        <begin position="43"/>
        <end position="67"/>
    </location>
</feature>
<protein>
    <submittedName>
        <fullName evidence="2 3">Uncharacterized protein</fullName>
    </submittedName>
</protein>
<reference evidence="2 4" key="2">
    <citation type="journal article" date="2013" name="Nature">
        <title>Insights into bilaterian evolution from three spiralian genomes.</title>
        <authorList>
            <person name="Simakov O."/>
            <person name="Marletaz F."/>
            <person name="Cho S.J."/>
            <person name="Edsinger-Gonzales E."/>
            <person name="Havlak P."/>
            <person name="Hellsten U."/>
            <person name="Kuo D.H."/>
            <person name="Larsson T."/>
            <person name="Lv J."/>
            <person name="Arendt D."/>
            <person name="Savage R."/>
            <person name="Osoegawa K."/>
            <person name="de Jong P."/>
            <person name="Grimwood J."/>
            <person name="Chapman J.A."/>
            <person name="Shapiro H."/>
            <person name="Aerts A."/>
            <person name="Otillar R.P."/>
            <person name="Terry A.Y."/>
            <person name="Boore J.L."/>
            <person name="Grigoriev I.V."/>
            <person name="Lindberg D.R."/>
            <person name="Seaver E.C."/>
            <person name="Weisblat D.A."/>
            <person name="Putnam N.H."/>
            <person name="Rokhsar D.S."/>
        </authorList>
    </citation>
    <scope>NUCLEOTIDE SEQUENCE</scope>
    <source>
        <strain evidence="2 4">I ESC-2004</strain>
    </source>
</reference>
<dbReference type="EMBL" id="AMQN01015054">
    <property type="status" value="NOT_ANNOTATED_CDS"/>
    <property type="molecule type" value="Genomic_DNA"/>
</dbReference>
<reference evidence="3" key="3">
    <citation type="submission" date="2015-06" db="UniProtKB">
        <authorList>
            <consortium name="EnsemblMetazoa"/>
        </authorList>
    </citation>
    <scope>IDENTIFICATION</scope>
</reference>
<dbReference type="HOGENOM" id="CLU_617125_0_0_1"/>
<evidence type="ECO:0000256" key="1">
    <source>
        <dbReference type="SAM" id="MobiDB-lite"/>
    </source>
</evidence>
<accession>R7T6R2</accession>
<dbReference type="EMBL" id="KB311548">
    <property type="protein sequence ID" value="ELT89073.1"/>
    <property type="molecule type" value="Genomic_DNA"/>
</dbReference>
<proteinExistence type="predicted"/>
<reference evidence="4" key="1">
    <citation type="submission" date="2012-12" db="EMBL/GenBank/DDBJ databases">
        <authorList>
            <person name="Hellsten U."/>
            <person name="Grimwood J."/>
            <person name="Chapman J.A."/>
            <person name="Shapiro H."/>
            <person name="Aerts A."/>
            <person name="Otillar R.P."/>
            <person name="Terry A.Y."/>
            <person name="Boore J.L."/>
            <person name="Simakov O."/>
            <person name="Marletaz F."/>
            <person name="Cho S.-J."/>
            <person name="Edsinger-Gonzales E."/>
            <person name="Havlak P."/>
            <person name="Kuo D.-H."/>
            <person name="Larsson T."/>
            <person name="Lv J."/>
            <person name="Arendt D."/>
            <person name="Savage R."/>
            <person name="Osoegawa K."/>
            <person name="de Jong P."/>
            <person name="Lindberg D.R."/>
            <person name="Seaver E.C."/>
            <person name="Weisblat D.A."/>
            <person name="Putnam N.H."/>
            <person name="Grigoriev I.V."/>
            <person name="Rokhsar D.S."/>
        </authorList>
    </citation>
    <scope>NUCLEOTIDE SEQUENCE</scope>
    <source>
        <strain evidence="4">I ESC-2004</strain>
    </source>
</reference>
<evidence type="ECO:0000313" key="3">
    <source>
        <dbReference type="EnsemblMetazoa" id="CapteP200014"/>
    </source>
</evidence>
<feature type="compositionally biased region" description="Low complexity" evidence="1">
    <location>
        <begin position="46"/>
        <end position="58"/>
    </location>
</feature>
<organism evidence="2">
    <name type="scientific">Capitella teleta</name>
    <name type="common">Polychaete worm</name>
    <dbReference type="NCBI Taxonomy" id="283909"/>
    <lineage>
        <taxon>Eukaryota</taxon>
        <taxon>Metazoa</taxon>
        <taxon>Spiralia</taxon>
        <taxon>Lophotrochozoa</taxon>
        <taxon>Annelida</taxon>
        <taxon>Polychaeta</taxon>
        <taxon>Sedentaria</taxon>
        <taxon>Scolecida</taxon>
        <taxon>Capitellidae</taxon>
        <taxon>Capitella</taxon>
    </lineage>
</organism>
<keyword evidence="4" id="KW-1185">Reference proteome</keyword>
<gene>
    <name evidence="2" type="ORF">CAPTEDRAFT_200014</name>
</gene>
<name>R7T6R2_CAPTE</name>